<reference evidence="5" key="1">
    <citation type="submission" date="2022-08" db="EMBL/GenBank/DDBJ databases">
        <title>Draft genome sequence of Lysinibacillus sp. strain KH24.</title>
        <authorList>
            <person name="Kanbe H."/>
            <person name="Itoh H."/>
        </authorList>
    </citation>
    <scope>NUCLEOTIDE SEQUENCE</scope>
    <source>
        <strain evidence="5">KH24</strain>
    </source>
</reference>
<accession>A0ABQ5NIT7</accession>
<gene>
    <name evidence="5" type="ORF">LYSBPC_10610</name>
</gene>
<dbReference type="RefSeq" id="WP_264987648.1">
    <property type="nucleotide sequence ID" value="NZ_BRZA01000001.1"/>
</dbReference>
<dbReference type="PANTHER" id="PTHR11717">
    <property type="entry name" value="LOW MOLECULAR WEIGHT PROTEIN TYROSINE PHOSPHATASE"/>
    <property type="match status" value="1"/>
</dbReference>
<protein>
    <submittedName>
        <fullName evidence="5">Protein-tyrosine-phosphatase</fullName>
    </submittedName>
</protein>
<dbReference type="InterPro" id="IPR036196">
    <property type="entry name" value="Ptyr_pPase_sf"/>
</dbReference>
<dbReference type="SUPFAM" id="SSF52788">
    <property type="entry name" value="Phosphotyrosine protein phosphatases I"/>
    <property type="match status" value="1"/>
</dbReference>
<keyword evidence="3" id="KW-0904">Protein phosphatase</keyword>
<evidence type="ECO:0000256" key="2">
    <source>
        <dbReference type="ARBA" id="ARBA00022801"/>
    </source>
</evidence>
<dbReference type="EMBL" id="BRZA01000001">
    <property type="protein sequence ID" value="GLC87934.1"/>
    <property type="molecule type" value="Genomic_DNA"/>
</dbReference>
<evidence type="ECO:0000256" key="3">
    <source>
        <dbReference type="ARBA" id="ARBA00022912"/>
    </source>
</evidence>
<keyword evidence="6" id="KW-1185">Reference proteome</keyword>
<feature type="domain" description="Phosphotyrosine protein phosphatase I" evidence="4">
    <location>
        <begin position="1"/>
        <end position="142"/>
    </location>
</feature>
<dbReference type="Proteomes" id="UP001065593">
    <property type="component" value="Unassembled WGS sequence"/>
</dbReference>
<dbReference type="InterPro" id="IPR017867">
    <property type="entry name" value="Tyr_phospatase_low_mol_wt"/>
</dbReference>
<dbReference type="CDD" id="cd16344">
    <property type="entry name" value="LMWPAP"/>
    <property type="match status" value="1"/>
</dbReference>
<comment type="similarity">
    <text evidence="1">Belongs to the low molecular weight phosphotyrosine protein phosphatase family.</text>
</comment>
<evidence type="ECO:0000313" key="6">
    <source>
        <dbReference type="Proteomes" id="UP001065593"/>
    </source>
</evidence>
<dbReference type="Pfam" id="PF01451">
    <property type="entry name" value="LMWPc"/>
    <property type="match status" value="1"/>
</dbReference>
<dbReference type="InterPro" id="IPR050438">
    <property type="entry name" value="LMW_PTPase"/>
</dbReference>
<proteinExistence type="inferred from homology"/>
<comment type="caution">
    <text evidence="5">The sequence shown here is derived from an EMBL/GenBank/DDBJ whole genome shotgun (WGS) entry which is preliminary data.</text>
</comment>
<dbReference type="InterPro" id="IPR023485">
    <property type="entry name" value="Ptyr_pPase"/>
</dbReference>
<keyword evidence="2" id="KW-0378">Hydrolase</keyword>
<name>A0ABQ5NIT7_9BACI</name>
<dbReference type="SMART" id="SM00226">
    <property type="entry name" value="LMWPc"/>
    <property type="match status" value="1"/>
</dbReference>
<evidence type="ECO:0000256" key="1">
    <source>
        <dbReference type="ARBA" id="ARBA00011063"/>
    </source>
</evidence>
<sequence>MNILFVCTGNTCRSPMAEAILKNNQLATIEVRSAGIFAMPQAEMSIHAQQVLNNAQIAHQHTATQFSDGEMTWADLILTMTVAHKETIIAHFPQALHKTFTLKEYINEEDTGDVIDPYGGNQYIYEETFAELTALIAQLRQKIDKN</sequence>
<dbReference type="PRINTS" id="PR00719">
    <property type="entry name" value="LMWPTPASE"/>
</dbReference>
<evidence type="ECO:0000259" key="4">
    <source>
        <dbReference type="SMART" id="SM00226"/>
    </source>
</evidence>
<dbReference type="Gene3D" id="3.40.50.2300">
    <property type="match status" value="1"/>
</dbReference>
<dbReference type="PANTHER" id="PTHR11717:SF31">
    <property type="entry name" value="LOW MOLECULAR WEIGHT PROTEIN-TYROSINE-PHOSPHATASE ETP-RELATED"/>
    <property type="match status" value="1"/>
</dbReference>
<evidence type="ECO:0000313" key="5">
    <source>
        <dbReference type="EMBL" id="GLC87934.1"/>
    </source>
</evidence>
<organism evidence="5 6">
    <name type="scientific">Lysinibacillus piscis</name>
    <dbReference type="NCBI Taxonomy" id="2518931"/>
    <lineage>
        <taxon>Bacteria</taxon>
        <taxon>Bacillati</taxon>
        <taxon>Bacillota</taxon>
        <taxon>Bacilli</taxon>
        <taxon>Bacillales</taxon>
        <taxon>Bacillaceae</taxon>
        <taxon>Lysinibacillus</taxon>
    </lineage>
</organism>